<organism evidence="6 7">
    <name type="scientific">Stachybotrys chartarum (strain CBS 109288 / IBT 7711)</name>
    <name type="common">Toxic black mold</name>
    <name type="synonym">Stilbospora chartarum</name>
    <dbReference type="NCBI Taxonomy" id="1280523"/>
    <lineage>
        <taxon>Eukaryota</taxon>
        <taxon>Fungi</taxon>
        <taxon>Dikarya</taxon>
        <taxon>Ascomycota</taxon>
        <taxon>Pezizomycotina</taxon>
        <taxon>Sordariomycetes</taxon>
        <taxon>Hypocreomycetidae</taxon>
        <taxon>Hypocreales</taxon>
        <taxon>Stachybotryaceae</taxon>
        <taxon>Stachybotrys</taxon>
    </lineage>
</organism>
<evidence type="ECO:0000313" key="6">
    <source>
        <dbReference type="EMBL" id="KEY75091.1"/>
    </source>
</evidence>
<dbReference type="PANTHER" id="PTHR43201">
    <property type="entry name" value="ACYL-COA SYNTHETASE"/>
    <property type="match status" value="1"/>
</dbReference>
<dbReference type="InterPro" id="IPR045851">
    <property type="entry name" value="AMP-bd_C_sf"/>
</dbReference>
<dbReference type="PROSITE" id="PS00455">
    <property type="entry name" value="AMP_BINDING"/>
    <property type="match status" value="1"/>
</dbReference>
<dbReference type="InterPro" id="IPR020845">
    <property type="entry name" value="AMP-binding_CS"/>
</dbReference>
<dbReference type="InterPro" id="IPR000873">
    <property type="entry name" value="AMP-dep_synth/lig_dom"/>
</dbReference>
<evidence type="ECO:0000256" key="1">
    <source>
        <dbReference type="ARBA" id="ARBA00006432"/>
    </source>
</evidence>
<dbReference type="GO" id="GO:0006631">
    <property type="term" value="P:fatty acid metabolic process"/>
    <property type="evidence" value="ECO:0007669"/>
    <property type="project" value="TreeGrafter"/>
</dbReference>
<evidence type="ECO:0000256" key="2">
    <source>
        <dbReference type="ARBA" id="ARBA00022450"/>
    </source>
</evidence>
<evidence type="ECO:0000259" key="5">
    <source>
        <dbReference type="Pfam" id="PF00501"/>
    </source>
</evidence>
<dbReference type="OrthoDB" id="10253869at2759"/>
<dbReference type="EMBL" id="KL647400">
    <property type="protein sequence ID" value="KEY75091.1"/>
    <property type="molecule type" value="Genomic_DNA"/>
</dbReference>
<evidence type="ECO:0000256" key="3">
    <source>
        <dbReference type="ARBA" id="ARBA00022553"/>
    </source>
</evidence>
<dbReference type="Gene3D" id="3.40.50.12780">
    <property type="entry name" value="N-terminal domain of ligase-like"/>
    <property type="match status" value="1"/>
</dbReference>
<keyword evidence="2" id="KW-0596">Phosphopantetheine</keyword>
<accession>A0A084BC12</accession>
<dbReference type="Gene3D" id="3.30.300.30">
    <property type="match status" value="1"/>
</dbReference>
<feature type="domain" description="AMP-dependent synthetase/ligase" evidence="5">
    <location>
        <begin position="79"/>
        <end position="436"/>
    </location>
</feature>
<gene>
    <name evidence="6" type="ORF">S7711_01551</name>
</gene>
<reference evidence="6 7" key="1">
    <citation type="journal article" date="2014" name="BMC Genomics">
        <title>Comparative genome sequencing reveals chemotype-specific gene clusters in the toxigenic black mold Stachybotrys.</title>
        <authorList>
            <person name="Semeiks J."/>
            <person name="Borek D."/>
            <person name="Otwinowski Z."/>
            <person name="Grishin N.V."/>
        </authorList>
    </citation>
    <scope>NUCLEOTIDE SEQUENCE [LARGE SCALE GENOMIC DNA]</scope>
    <source>
        <strain evidence="7">CBS 109288 / IBT 7711</strain>
    </source>
</reference>
<dbReference type="InterPro" id="IPR023213">
    <property type="entry name" value="CAT-like_dom_sf"/>
</dbReference>
<dbReference type="AlphaFoldDB" id="A0A084BC12"/>
<dbReference type="Gene3D" id="3.30.559.30">
    <property type="entry name" value="Nonribosomal peptide synthetase, condensation domain"/>
    <property type="match status" value="1"/>
</dbReference>
<dbReference type="CDD" id="cd04433">
    <property type="entry name" value="AFD_class_I"/>
    <property type="match status" value="1"/>
</dbReference>
<dbReference type="SUPFAM" id="SSF56801">
    <property type="entry name" value="Acetyl-CoA synthetase-like"/>
    <property type="match status" value="1"/>
</dbReference>
<comment type="similarity">
    <text evidence="1">Belongs to the ATP-dependent AMP-binding enzyme family.</text>
</comment>
<dbReference type="Pfam" id="PF00501">
    <property type="entry name" value="AMP-binding"/>
    <property type="match status" value="1"/>
</dbReference>
<dbReference type="GO" id="GO:0031956">
    <property type="term" value="F:medium-chain fatty acid-CoA ligase activity"/>
    <property type="evidence" value="ECO:0007669"/>
    <property type="project" value="TreeGrafter"/>
</dbReference>
<dbReference type="HOGENOM" id="CLU_002959_0_0_1"/>
<sequence length="1237" mass="139503">MSQPNSNPKDSQWWLPRQYAVYGPMAEVHGKPCLDQELNLWQVFSKSASLHPTSDAAVSMWQAKKCTPETKGTSPDDASTCRWSYQDLHRGAEELADILQCQCAPNKAGRPLVGLLWNSAEWALCFWAAAKMGVPFVPIDPRTSWDDMAKMIALVQPQMVLLNQLQHYEAKERKQRRKMDNIEPSFLIPCLGELYGSKAYIAASRKHAPKLDSLQESVSIRKDAALIVFTSGTTGEPKGCVHTHSNLVSQMYDYDTNPATSASGRWLVHTPVSHVFGINNALRAWSKGAAVVFPSKSFEVGASIRALKEERCTAMSAVPTMVKMLLENPQMPHKKHLHLNYIILGGASIDSDIIKTCQEVLGAKVTLQAYGMSEGAPLISWSQHDPKFKDQPPTGAGRVLPGVAIRICKPDSREVLSFGQEGELHIAGDSVISTYLGERGRQPFYDHNQKTWLPTGDQASLDADGVVHILGRYKDLIIRGGRNIYPAKLESELAAIPGQQAALIGIPDDFAGQLAVLIIKPAEGTTYDAEYISRLRDMCTSWIVDVIYNLKDIGFDTFPMTTLGKIKKGVLREGVIKHRLGNILANATDGIPSKHTQNNKTDLLVDKLTNVWEQVTGHQPAATDRIRDLGDSITLLQFCEALFRREDRRIYLQDFQPLLTFKNLADRFEEGGLGPNQRLMSSRLPGRLPGSIFLDTAERDKAIERSPSCPNALLDEECLKLHPPAEKRLLSDKQSSIHGLGARGLRVENLLPIRCSLRRMVIGQRPQSYHVRMVYSTAAPTSTIRKALEAVICSRQVLRALFDKEDLRQSQSLRHSIIEPCQELFDQLIFESEVQQALDMTDTFNEFAMLSHPSMFMFKAEIVNVPGRMTRYVVLTWNHSIVDAISIVSIIQDMKQQIANPGMTIQSQTPYSMFLDLVTDFSGSKSETESVRFHVQRLRGISIQPGVLWPKLVAPGTMISHDQDSEYYQSRRKIRQRLQWEDEDATGESPTRNTKQFPRISKVVNLPQLALLQRDHNISPVIFTQCALILFNTIQTRQPHAVFTTWNSGRSWPFVPAWMKPILPAAMSIDGPTVQWVLNRFKLTEKEGLLSFFQRIKSELQQAQQHEHAPWDKIVAGLEEEGPFAEDASYRQSFVWDLSIGFNQRQETFNDGEELTPIARFDWADSAFFWNAYMIDNDNLQFIASWDTAQTTVKQVDKCCDLLADLMHYMAEQQAWQEPVEKIWMRLKPPFHLGDRE</sequence>
<dbReference type="PANTHER" id="PTHR43201:SF5">
    <property type="entry name" value="MEDIUM-CHAIN ACYL-COA LIGASE ACSF2, MITOCHONDRIAL"/>
    <property type="match status" value="1"/>
</dbReference>
<evidence type="ECO:0000313" key="7">
    <source>
        <dbReference type="Proteomes" id="UP000028045"/>
    </source>
</evidence>
<dbReference type="Proteomes" id="UP000028045">
    <property type="component" value="Unassembled WGS sequence"/>
</dbReference>
<keyword evidence="4" id="KW-0436">Ligase</keyword>
<keyword evidence="7" id="KW-1185">Reference proteome</keyword>
<proteinExistence type="inferred from homology"/>
<protein>
    <recommendedName>
        <fullName evidence="5">AMP-dependent synthetase/ligase domain-containing protein</fullName>
    </recommendedName>
</protein>
<evidence type="ECO:0000256" key="4">
    <source>
        <dbReference type="ARBA" id="ARBA00022598"/>
    </source>
</evidence>
<dbReference type="SUPFAM" id="SSF52777">
    <property type="entry name" value="CoA-dependent acyltransferases"/>
    <property type="match status" value="1"/>
</dbReference>
<dbReference type="Gene3D" id="3.30.559.10">
    <property type="entry name" value="Chloramphenicol acetyltransferase-like domain"/>
    <property type="match status" value="1"/>
</dbReference>
<dbReference type="InterPro" id="IPR042099">
    <property type="entry name" value="ANL_N_sf"/>
</dbReference>
<name>A0A084BC12_STACB</name>
<keyword evidence="3" id="KW-0597">Phosphoprotein</keyword>